<evidence type="ECO:0000259" key="6">
    <source>
        <dbReference type="Pfam" id="PF04116"/>
    </source>
</evidence>
<protein>
    <recommendedName>
        <fullName evidence="6">Fatty acid hydroxylase domain-containing protein</fullName>
    </recommendedName>
</protein>
<dbReference type="GO" id="GO:0005506">
    <property type="term" value="F:iron ion binding"/>
    <property type="evidence" value="ECO:0007669"/>
    <property type="project" value="InterPro"/>
</dbReference>
<dbReference type="PANTHER" id="PTHR11863">
    <property type="entry name" value="STEROL DESATURASE"/>
    <property type="match status" value="1"/>
</dbReference>
<evidence type="ECO:0000313" key="7">
    <source>
        <dbReference type="EMBL" id="KAL0278419.1"/>
    </source>
</evidence>
<dbReference type="AlphaFoldDB" id="A0AAW2I8D6"/>
<evidence type="ECO:0000256" key="5">
    <source>
        <dbReference type="SAM" id="Phobius"/>
    </source>
</evidence>
<evidence type="ECO:0000256" key="3">
    <source>
        <dbReference type="ARBA" id="ARBA00022989"/>
    </source>
</evidence>
<dbReference type="InterPro" id="IPR050307">
    <property type="entry name" value="Sterol_Desaturase_Related"/>
</dbReference>
<sequence length="321" mass="36784">MKVHNALLVSALLAGALLGRTPLSGHFLLLAKRVWTSAGDFRRSAWLLIVDAIGEDEFAIFFIGSVVLTTVWYWIIGGMYTFMDVFLKPGRMRKYKIQPGTNDPLQPGRLKQVVGNVIFNQIVVGIPSIYIGGALVRWRTSPPLRQIPDFHWVLLQFVFFSLVEEVCYFYIHRMLHSKYLYKTIHKRHHEWSSPVAITAIYCHPVEHFVANLLPVFLGPCLINAHLSTYLTWFALAVVFTLSEHSGYHLPFMTSSEYHDFHHFSFTNNFGFLGIMDSYYNTNDMFKKSIASSRHFIIRSTKSARELVPDPDDNNGKISPHS</sequence>
<proteinExistence type="predicted"/>
<dbReference type="Pfam" id="PF04116">
    <property type="entry name" value="FA_hydroxylase"/>
    <property type="match status" value="1"/>
</dbReference>
<feature type="domain" description="Fatty acid hydroxylase" evidence="6">
    <location>
        <begin position="157"/>
        <end position="281"/>
    </location>
</feature>
<gene>
    <name evidence="7" type="ORF">PYX00_000246</name>
</gene>
<reference evidence="7" key="1">
    <citation type="journal article" date="2024" name="Gigascience">
        <title>Chromosome-level genome of the poultry shaft louse Menopon gallinae provides insight into the host-switching and adaptive evolution of parasitic lice.</title>
        <authorList>
            <person name="Xu Y."/>
            <person name="Ma L."/>
            <person name="Liu S."/>
            <person name="Liang Y."/>
            <person name="Liu Q."/>
            <person name="He Z."/>
            <person name="Tian L."/>
            <person name="Duan Y."/>
            <person name="Cai W."/>
            <person name="Li H."/>
            <person name="Song F."/>
        </authorList>
    </citation>
    <scope>NUCLEOTIDE SEQUENCE</scope>
    <source>
        <strain evidence="7">Cailab_2023a</strain>
    </source>
</reference>
<comment type="subcellular location">
    <subcellularLocation>
        <location evidence="1">Membrane</location>
    </subcellularLocation>
</comment>
<keyword evidence="4 5" id="KW-0472">Membrane</keyword>
<keyword evidence="3 5" id="KW-1133">Transmembrane helix</keyword>
<comment type="caution">
    <text evidence="7">The sequence shown here is derived from an EMBL/GenBank/DDBJ whole genome shotgun (WGS) entry which is preliminary data.</text>
</comment>
<keyword evidence="2 5" id="KW-0812">Transmembrane</keyword>
<feature type="transmembrane region" description="Helical" evidence="5">
    <location>
        <begin position="60"/>
        <end position="87"/>
    </location>
</feature>
<dbReference type="GO" id="GO:0008610">
    <property type="term" value="P:lipid biosynthetic process"/>
    <property type="evidence" value="ECO:0007669"/>
    <property type="project" value="InterPro"/>
</dbReference>
<evidence type="ECO:0000256" key="1">
    <source>
        <dbReference type="ARBA" id="ARBA00004370"/>
    </source>
</evidence>
<accession>A0AAW2I8D6</accession>
<dbReference type="GO" id="GO:0016491">
    <property type="term" value="F:oxidoreductase activity"/>
    <property type="evidence" value="ECO:0007669"/>
    <property type="project" value="InterPro"/>
</dbReference>
<dbReference type="EMBL" id="JARGDH010000001">
    <property type="protein sequence ID" value="KAL0278419.1"/>
    <property type="molecule type" value="Genomic_DNA"/>
</dbReference>
<evidence type="ECO:0000256" key="4">
    <source>
        <dbReference type="ARBA" id="ARBA00023136"/>
    </source>
</evidence>
<organism evidence="7">
    <name type="scientific">Menopon gallinae</name>
    <name type="common">poultry shaft louse</name>
    <dbReference type="NCBI Taxonomy" id="328185"/>
    <lineage>
        <taxon>Eukaryota</taxon>
        <taxon>Metazoa</taxon>
        <taxon>Ecdysozoa</taxon>
        <taxon>Arthropoda</taxon>
        <taxon>Hexapoda</taxon>
        <taxon>Insecta</taxon>
        <taxon>Pterygota</taxon>
        <taxon>Neoptera</taxon>
        <taxon>Paraneoptera</taxon>
        <taxon>Psocodea</taxon>
        <taxon>Troctomorpha</taxon>
        <taxon>Phthiraptera</taxon>
        <taxon>Amblycera</taxon>
        <taxon>Menoponidae</taxon>
        <taxon>Menopon</taxon>
    </lineage>
</organism>
<dbReference type="GO" id="GO:0016020">
    <property type="term" value="C:membrane"/>
    <property type="evidence" value="ECO:0007669"/>
    <property type="project" value="UniProtKB-SubCell"/>
</dbReference>
<name>A0AAW2I8D6_9NEOP</name>
<feature type="transmembrane region" description="Helical" evidence="5">
    <location>
        <begin position="150"/>
        <end position="171"/>
    </location>
</feature>
<dbReference type="InterPro" id="IPR006694">
    <property type="entry name" value="Fatty_acid_hydroxylase"/>
</dbReference>
<evidence type="ECO:0000256" key="2">
    <source>
        <dbReference type="ARBA" id="ARBA00022692"/>
    </source>
</evidence>
<feature type="transmembrane region" description="Helical" evidence="5">
    <location>
        <begin position="117"/>
        <end position="138"/>
    </location>
</feature>